<dbReference type="PANTHER" id="PTHR30136">
    <property type="entry name" value="HELIX-TURN-HELIX TRANSCRIPTIONAL REGULATOR, ICLR FAMILY"/>
    <property type="match status" value="1"/>
</dbReference>
<dbReference type="InterPro" id="IPR029016">
    <property type="entry name" value="GAF-like_dom_sf"/>
</dbReference>
<proteinExistence type="predicted"/>
<feature type="domain" description="IclR-ED" evidence="5">
    <location>
        <begin position="69"/>
        <end position="254"/>
    </location>
</feature>
<dbReference type="Pfam" id="PF01614">
    <property type="entry name" value="IclR_C"/>
    <property type="match status" value="1"/>
</dbReference>
<name>A0ABZ3IV47_9FIRM</name>
<dbReference type="PANTHER" id="PTHR30136:SF24">
    <property type="entry name" value="HTH-TYPE TRANSCRIPTIONAL REPRESSOR ALLR"/>
    <property type="match status" value="1"/>
</dbReference>
<sequence>MFPINRSSLRTVDILNLIAESKSALTITEISNFLQMPKTSTFDIVYALISKGFLEVADERLKTFGLGIQAFKVGMAYLEKTDLHQAARPLLEYMMNEAGETTFLAMQKNNQIVYLDKVEASSSIRTASCLGSTNPMHCTGVGKALLAAYPNERVRSIISSEGMLPKTEYSLPNLAALLADLDRIRKRGYSIDCRESEVEVFCVAAPVYDRTGSAVAAMSIAGMASRFIGKEERICFCGNLVRATVLRLSQKLGFTGNSLYSDFQ</sequence>
<dbReference type="PROSITE" id="PS51077">
    <property type="entry name" value="HTH_ICLR"/>
    <property type="match status" value="1"/>
</dbReference>
<gene>
    <name evidence="6" type="primary">allR</name>
    <name evidence="6" type="ORF">SPSIL_055290</name>
</gene>
<dbReference type="InterPro" id="IPR036390">
    <property type="entry name" value="WH_DNA-bd_sf"/>
</dbReference>
<dbReference type="EMBL" id="CP155573">
    <property type="protein sequence ID" value="XFO69297.1"/>
    <property type="molecule type" value="Genomic_DNA"/>
</dbReference>
<keyword evidence="7" id="KW-1185">Reference proteome</keyword>
<dbReference type="InterPro" id="IPR014757">
    <property type="entry name" value="Tscrpt_reg_IclR_C"/>
</dbReference>
<dbReference type="Proteomes" id="UP000216752">
    <property type="component" value="Chromosome"/>
</dbReference>
<dbReference type="SUPFAM" id="SSF46785">
    <property type="entry name" value="Winged helix' DNA-binding domain"/>
    <property type="match status" value="1"/>
</dbReference>
<evidence type="ECO:0000313" key="6">
    <source>
        <dbReference type="EMBL" id="XFO69297.1"/>
    </source>
</evidence>
<keyword evidence="2" id="KW-0238">DNA-binding</keyword>
<dbReference type="SMART" id="SM00346">
    <property type="entry name" value="HTH_ICLR"/>
    <property type="match status" value="1"/>
</dbReference>
<evidence type="ECO:0000259" key="4">
    <source>
        <dbReference type="PROSITE" id="PS51077"/>
    </source>
</evidence>
<evidence type="ECO:0000256" key="3">
    <source>
        <dbReference type="ARBA" id="ARBA00023163"/>
    </source>
</evidence>
<reference evidence="6" key="1">
    <citation type="submission" date="2024-05" db="EMBL/GenBank/DDBJ databases">
        <title>Isolation and characterization of Sporomusa carbonis sp. nov., a carboxydotrophic hydrogenogen in the genus of Sporomusa isolated from a charcoal burning pile.</title>
        <authorList>
            <person name="Boeer T."/>
            <person name="Rosenbaum F."/>
            <person name="Eysell L."/>
            <person name="Mueller V."/>
            <person name="Daniel R."/>
            <person name="Poehlein A."/>
        </authorList>
    </citation>
    <scope>NUCLEOTIDE SEQUENCE [LARGE SCALE GENOMIC DNA]</scope>
    <source>
        <strain evidence="6">DSM 10669</strain>
    </source>
</reference>
<dbReference type="Pfam" id="PF09339">
    <property type="entry name" value="HTH_IclR"/>
    <property type="match status" value="1"/>
</dbReference>
<accession>A0ABZ3IV47</accession>
<protein>
    <submittedName>
        <fullName evidence="6">HTH-type transcriptional repressor AllR</fullName>
    </submittedName>
</protein>
<keyword evidence="1" id="KW-0805">Transcription regulation</keyword>
<dbReference type="SUPFAM" id="SSF55781">
    <property type="entry name" value="GAF domain-like"/>
    <property type="match status" value="1"/>
</dbReference>
<feature type="domain" description="HTH iclR-type" evidence="4">
    <location>
        <begin position="5"/>
        <end position="68"/>
    </location>
</feature>
<dbReference type="Gene3D" id="3.30.450.40">
    <property type="match status" value="1"/>
</dbReference>
<organism evidence="6 7">
    <name type="scientific">Sporomusa silvacetica DSM 10669</name>
    <dbReference type="NCBI Taxonomy" id="1123289"/>
    <lineage>
        <taxon>Bacteria</taxon>
        <taxon>Bacillati</taxon>
        <taxon>Bacillota</taxon>
        <taxon>Negativicutes</taxon>
        <taxon>Selenomonadales</taxon>
        <taxon>Sporomusaceae</taxon>
        <taxon>Sporomusa</taxon>
    </lineage>
</organism>
<keyword evidence="3" id="KW-0804">Transcription</keyword>
<evidence type="ECO:0000256" key="2">
    <source>
        <dbReference type="ARBA" id="ARBA00023125"/>
    </source>
</evidence>
<evidence type="ECO:0000313" key="7">
    <source>
        <dbReference type="Proteomes" id="UP000216752"/>
    </source>
</evidence>
<evidence type="ECO:0000259" key="5">
    <source>
        <dbReference type="PROSITE" id="PS51078"/>
    </source>
</evidence>
<dbReference type="RefSeq" id="WP_094603678.1">
    <property type="nucleotide sequence ID" value="NZ_CP155573.1"/>
</dbReference>
<evidence type="ECO:0000256" key="1">
    <source>
        <dbReference type="ARBA" id="ARBA00023015"/>
    </source>
</evidence>
<dbReference type="PROSITE" id="PS51078">
    <property type="entry name" value="ICLR_ED"/>
    <property type="match status" value="1"/>
</dbReference>
<dbReference type="Gene3D" id="1.10.10.10">
    <property type="entry name" value="Winged helix-like DNA-binding domain superfamily/Winged helix DNA-binding domain"/>
    <property type="match status" value="1"/>
</dbReference>
<dbReference type="InterPro" id="IPR050707">
    <property type="entry name" value="HTH_MetabolicPath_Reg"/>
</dbReference>
<dbReference type="InterPro" id="IPR005471">
    <property type="entry name" value="Tscrpt_reg_IclR_N"/>
</dbReference>
<dbReference type="InterPro" id="IPR036388">
    <property type="entry name" value="WH-like_DNA-bd_sf"/>
</dbReference>